<organism evidence="6 7">
    <name type="scientific">Galdieria yellowstonensis</name>
    <dbReference type="NCBI Taxonomy" id="3028027"/>
    <lineage>
        <taxon>Eukaryota</taxon>
        <taxon>Rhodophyta</taxon>
        <taxon>Bangiophyceae</taxon>
        <taxon>Galdieriales</taxon>
        <taxon>Galdieriaceae</taxon>
        <taxon>Galdieria</taxon>
    </lineage>
</organism>
<evidence type="ECO:0000313" key="7">
    <source>
        <dbReference type="Proteomes" id="UP001300502"/>
    </source>
</evidence>
<evidence type="ECO:0000256" key="2">
    <source>
        <dbReference type="ARBA" id="ARBA00022741"/>
    </source>
</evidence>
<keyword evidence="3" id="KW-0342">GTP-binding</keyword>
<dbReference type="PANTHER" id="PTHR23115">
    <property type="entry name" value="TRANSLATION FACTOR"/>
    <property type="match status" value="1"/>
</dbReference>
<accession>A0AAV9IMT6</accession>
<dbReference type="SUPFAM" id="SSF52540">
    <property type="entry name" value="P-loop containing nucleoside triphosphate hydrolases"/>
    <property type="match status" value="1"/>
</dbReference>
<name>A0AAV9IMT6_9RHOD</name>
<sequence>MPKKFQHNVLKADLEEWYEEEEYTEEEEDGESAESSTSESEVEQVRKVLSDAFSVDTIREALKQTHHNPTLAIGKLLDEAAENFQSSISEETIQQQRSPHETEDISTQQEERTKLTCSAPVEKKDNASSSNVAHSRQEEDCKAYRTISTSNPVVLVLGHVDVGKSTFLGHILHLTGNVDERSFRKLKKESADAGHSELSFAWIVDDQQAERQHGVTMDISIRQVRFNRLYTFMDTPGHEDFLSAVIAAASQAQVAILLVDASSCGQWEENGPTLQYAIVIRSMGVNYVIVAINKMDQVGYSEDKFTEISGQVMKLLTSQVGYSETQICCVPCSGLTGENIVQRKDSRLGRWYRGDTLMEAVDRFCSLQVDEEKKEERHQNNNNNNNDNTRDNVSQDSYFRMPCMDIVEEKKDSDTLRVSGCIMSGKVHVGDKVRIHPSQVEQSCVVRSIMIGEYQVSQAVAGDWSTLVLQFHGTCAYRVGQVLVDLQAPVTQGRYIVAQLVVFATGKRPILKGTPVMVYIHCFQGVGVVLDWISVRRRDQVSKRMIQVTNPRFLKKGDRATVHIRTEMEVFCTPFTMNRKLSRICLRQERQLIASGVVSQVGATTDPHV</sequence>
<evidence type="ECO:0000256" key="3">
    <source>
        <dbReference type="ARBA" id="ARBA00023134"/>
    </source>
</evidence>
<dbReference type="GO" id="GO:0005525">
    <property type="term" value="F:GTP binding"/>
    <property type="evidence" value="ECO:0007669"/>
    <property type="project" value="UniProtKB-KW"/>
</dbReference>
<dbReference type="InterPro" id="IPR000795">
    <property type="entry name" value="T_Tr_GTP-bd_dom"/>
</dbReference>
<keyword evidence="7" id="KW-1185">Reference proteome</keyword>
<dbReference type="InterPro" id="IPR009001">
    <property type="entry name" value="Transl_elong_EF1A/Init_IF2_C"/>
</dbReference>
<dbReference type="AlphaFoldDB" id="A0AAV9IMT6"/>
<evidence type="ECO:0000256" key="4">
    <source>
        <dbReference type="SAM" id="MobiDB-lite"/>
    </source>
</evidence>
<dbReference type="InterPro" id="IPR050100">
    <property type="entry name" value="TRAFAC_GTPase_members"/>
</dbReference>
<dbReference type="InterPro" id="IPR054696">
    <property type="entry name" value="GTP-eEF1A_C"/>
</dbReference>
<evidence type="ECO:0000256" key="1">
    <source>
        <dbReference type="ARBA" id="ARBA00007249"/>
    </source>
</evidence>
<comment type="caution">
    <text evidence="6">The sequence shown here is derived from an EMBL/GenBank/DDBJ whole genome shotgun (WGS) entry which is preliminary data.</text>
</comment>
<gene>
    <name evidence="6" type="ORF">GAYE_SCF63G6680</name>
</gene>
<dbReference type="Pfam" id="PF22594">
    <property type="entry name" value="GTP-eEF1A_C"/>
    <property type="match status" value="1"/>
</dbReference>
<protein>
    <recommendedName>
        <fullName evidence="5">Tr-type G domain-containing protein</fullName>
    </recommendedName>
</protein>
<feature type="region of interest" description="Disordered" evidence="4">
    <location>
        <begin position="16"/>
        <end position="45"/>
    </location>
</feature>
<dbReference type="Pfam" id="PF00009">
    <property type="entry name" value="GTP_EFTU"/>
    <property type="match status" value="1"/>
</dbReference>
<dbReference type="InterPro" id="IPR027417">
    <property type="entry name" value="P-loop_NTPase"/>
</dbReference>
<dbReference type="GO" id="GO:0003924">
    <property type="term" value="F:GTPase activity"/>
    <property type="evidence" value="ECO:0007669"/>
    <property type="project" value="InterPro"/>
</dbReference>
<feature type="region of interest" description="Disordered" evidence="4">
    <location>
        <begin position="90"/>
        <end position="137"/>
    </location>
</feature>
<dbReference type="PROSITE" id="PS51722">
    <property type="entry name" value="G_TR_2"/>
    <property type="match status" value="1"/>
</dbReference>
<dbReference type="Gene3D" id="3.40.50.300">
    <property type="entry name" value="P-loop containing nucleotide triphosphate hydrolases"/>
    <property type="match status" value="1"/>
</dbReference>
<dbReference type="Gene3D" id="2.40.30.10">
    <property type="entry name" value="Translation factors"/>
    <property type="match status" value="2"/>
</dbReference>
<feature type="region of interest" description="Disordered" evidence="4">
    <location>
        <begin position="372"/>
        <end position="394"/>
    </location>
</feature>
<feature type="compositionally biased region" description="Acidic residues" evidence="4">
    <location>
        <begin position="16"/>
        <end position="32"/>
    </location>
</feature>
<dbReference type="Proteomes" id="UP001300502">
    <property type="component" value="Unassembled WGS sequence"/>
</dbReference>
<feature type="domain" description="Tr-type G" evidence="5">
    <location>
        <begin position="149"/>
        <end position="369"/>
    </location>
</feature>
<evidence type="ECO:0000259" key="5">
    <source>
        <dbReference type="PROSITE" id="PS51722"/>
    </source>
</evidence>
<dbReference type="SUPFAM" id="SSF50447">
    <property type="entry name" value="Translation proteins"/>
    <property type="match status" value="1"/>
</dbReference>
<dbReference type="SUPFAM" id="SSF50465">
    <property type="entry name" value="EF-Tu/eEF-1alpha/eIF2-gamma C-terminal domain"/>
    <property type="match status" value="1"/>
</dbReference>
<reference evidence="6 7" key="1">
    <citation type="submission" date="2022-07" db="EMBL/GenBank/DDBJ databases">
        <title>Genome-wide signatures of adaptation to extreme environments.</title>
        <authorList>
            <person name="Cho C.H."/>
            <person name="Yoon H.S."/>
        </authorList>
    </citation>
    <scope>NUCLEOTIDE SEQUENCE [LARGE SCALE GENOMIC DNA]</scope>
    <source>
        <strain evidence="6 7">108.79 E11</strain>
    </source>
</reference>
<keyword evidence="2" id="KW-0547">Nucleotide-binding</keyword>
<dbReference type="PRINTS" id="PR00315">
    <property type="entry name" value="ELONGATNFCT"/>
</dbReference>
<proteinExistence type="inferred from homology"/>
<evidence type="ECO:0000313" key="6">
    <source>
        <dbReference type="EMBL" id="KAK4528735.1"/>
    </source>
</evidence>
<comment type="similarity">
    <text evidence="1">Belongs to the TRAFAC class translation factor GTPase superfamily. Classic translation factor GTPase family. EF-Tu/EF-1A subfamily.</text>
</comment>
<dbReference type="InterPro" id="IPR009000">
    <property type="entry name" value="Transl_B-barrel_sf"/>
</dbReference>
<feature type="compositionally biased region" description="Basic and acidic residues" evidence="4">
    <location>
        <begin position="98"/>
        <end position="114"/>
    </location>
</feature>
<dbReference type="EMBL" id="JANCYU010000068">
    <property type="protein sequence ID" value="KAK4528735.1"/>
    <property type="molecule type" value="Genomic_DNA"/>
</dbReference>